<name>A0ABS5AS78_9PSEU</name>
<accession>A0ABS5AS78</accession>
<dbReference type="Proteomes" id="UP001519363">
    <property type="component" value="Unassembled WGS sequence"/>
</dbReference>
<sequence length="156" mass="16131">MERALVHGVRTSAHLFALEVTGAHPLADLVRALPGLDSLAVDGPSVTLVVPRDSLPLALTRLRSSGQVHLAGPLTEVAVLGAGLRSDPAMVSLFCEAVARAGAPLRFLGLEGAVLSVRCPDHLAVAVTRAVCEVFEVQASDRAMNNAVSPSDSVPV</sequence>
<dbReference type="EMBL" id="JAGIOO010000001">
    <property type="protein sequence ID" value="MBP2479072.1"/>
    <property type="molecule type" value="Genomic_DNA"/>
</dbReference>
<proteinExistence type="predicted"/>
<evidence type="ECO:0000313" key="2">
    <source>
        <dbReference type="Proteomes" id="UP001519363"/>
    </source>
</evidence>
<gene>
    <name evidence="1" type="ORF">JOF53_007944</name>
</gene>
<evidence type="ECO:0000313" key="1">
    <source>
        <dbReference type="EMBL" id="MBP2479072.1"/>
    </source>
</evidence>
<evidence type="ECO:0008006" key="3">
    <source>
        <dbReference type="Google" id="ProtNLM"/>
    </source>
</evidence>
<reference evidence="1 2" key="1">
    <citation type="submission" date="2021-03" db="EMBL/GenBank/DDBJ databases">
        <title>Sequencing the genomes of 1000 actinobacteria strains.</title>
        <authorList>
            <person name="Klenk H.-P."/>
        </authorList>
    </citation>
    <scope>NUCLEOTIDE SEQUENCE [LARGE SCALE GENOMIC DNA]</scope>
    <source>
        <strain evidence="1 2">DSM 44580</strain>
    </source>
</reference>
<organism evidence="1 2">
    <name type="scientific">Crossiella equi</name>
    <dbReference type="NCBI Taxonomy" id="130796"/>
    <lineage>
        <taxon>Bacteria</taxon>
        <taxon>Bacillati</taxon>
        <taxon>Actinomycetota</taxon>
        <taxon>Actinomycetes</taxon>
        <taxon>Pseudonocardiales</taxon>
        <taxon>Pseudonocardiaceae</taxon>
        <taxon>Crossiella</taxon>
    </lineage>
</organism>
<comment type="caution">
    <text evidence="1">The sequence shown here is derived from an EMBL/GenBank/DDBJ whole genome shotgun (WGS) entry which is preliminary data.</text>
</comment>
<dbReference type="RefSeq" id="WP_086789807.1">
    <property type="nucleotide sequence ID" value="NZ_JAGIOO010000001.1"/>
</dbReference>
<protein>
    <recommendedName>
        <fullName evidence="3">Aspartate kinase</fullName>
    </recommendedName>
</protein>
<keyword evidence="2" id="KW-1185">Reference proteome</keyword>